<evidence type="ECO:0000259" key="5">
    <source>
        <dbReference type="Pfam" id="PF04542"/>
    </source>
</evidence>
<dbReference type="InterPro" id="IPR007627">
    <property type="entry name" value="RNA_pol_sigma70_r2"/>
</dbReference>
<organism evidence="7 8">
    <name type="scientific">Wenyingzhuangia heitensis</name>
    <dbReference type="NCBI Taxonomy" id="1487859"/>
    <lineage>
        <taxon>Bacteria</taxon>
        <taxon>Pseudomonadati</taxon>
        <taxon>Bacteroidota</taxon>
        <taxon>Flavobacteriia</taxon>
        <taxon>Flavobacteriales</taxon>
        <taxon>Flavobacteriaceae</taxon>
        <taxon>Wenyingzhuangia</taxon>
    </lineage>
</organism>
<dbReference type="InterPro" id="IPR014327">
    <property type="entry name" value="RNA_pol_sigma70_bacteroid"/>
</dbReference>
<dbReference type="InterPro" id="IPR014284">
    <property type="entry name" value="RNA_pol_sigma-70_dom"/>
</dbReference>
<evidence type="ECO:0000256" key="4">
    <source>
        <dbReference type="ARBA" id="ARBA00023163"/>
    </source>
</evidence>
<dbReference type="PANTHER" id="PTHR43133">
    <property type="entry name" value="RNA POLYMERASE ECF-TYPE SIGMA FACTO"/>
    <property type="match status" value="1"/>
</dbReference>
<dbReference type="PANTHER" id="PTHR43133:SF46">
    <property type="entry name" value="RNA POLYMERASE SIGMA-70 FACTOR ECF SUBFAMILY"/>
    <property type="match status" value="1"/>
</dbReference>
<protein>
    <submittedName>
        <fullName evidence="7">RNA polymerase sigma-70 factor (ECF subfamily)</fullName>
    </submittedName>
</protein>
<dbReference type="NCBIfam" id="TIGR02937">
    <property type="entry name" value="sigma70-ECF"/>
    <property type="match status" value="1"/>
</dbReference>
<keyword evidence="2" id="KW-0805">Transcription regulation</keyword>
<dbReference type="InterPro" id="IPR039425">
    <property type="entry name" value="RNA_pol_sigma-70-like"/>
</dbReference>
<dbReference type="EMBL" id="JAASQL010000007">
    <property type="protein sequence ID" value="NIJ46524.1"/>
    <property type="molecule type" value="Genomic_DNA"/>
</dbReference>
<dbReference type="CDD" id="cd06171">
    <property type="entry name" value="Sigma70_r4"/>
    <property type="match status" value="1"/>
</dbReference>
<reference evidence="7 8" key="1">
    <citation type="submission" date="2020-03" db="EMBL/GenBank/DDBJ databases">
        <title>Genomic Encyclopedia of Type Strains, Phase IV (KMG-IV): sequencing the most valuable type-strain genomes for metagenomic binning, comparative biology and taxonomic classification.</title>
        <authorList>
            <person name="Goeker M."/>
        </authorList>
    </citation>
    <scope>NUCLEOTIDE SEQUENCE [LARGE SCALE GENOMIC DNA]</scope>
    <source>
        <strain evidence="7 8">DSM 101599</strain>
    </source>
</reference>
<evidence type="ECO:0000259" key="6">
    <source>
        <dbReference type="Pfam" id="PF08281"/>
    </source>
</evidence>
<dbReference type="Gene3D" id="1.10.10.10">
    <property type="entry name" value="Winged helix-like DNA-binding domain superfamily/Winged helix DNA-binding domain"/>
    <property type="match status" value="1"/>
</dbReference>
<evidence type="ECO:0000256" key="1">
    <source>
        <dbReference type="ARBA" id="ARBA00010641"/>
    </source>
</evidence>
<dbReference type="RefSeq" id="WP_167190790.1">
    <property type="nucleotide sequence ID" value="NZ_JAASQL010000007.1"/>
</dbReference>
<dbReference type="NCBIfam" id="TIGR02985">
    <property type="entry name" value="Sig70_bacteroi1"/>
    <property type="match status" value="1"/>
</dbReference>
<dbReference type="SUPFAM" id="SSF88659">
    <property type="entry name" value="Sigma3 and sigma4 domains of RNA polymerase sigma factors"/>
    <property type="match status" value="1"/>
</dbReference>
<accession>A0ABX0UDV2</accession>
<sequence length="194" mass="22881">MKKDSENSILLEQISNGDYTAFKKVYDTYAKNMFLYAYKVLDDKETCEDIVQNLFIDFWNKRNNLAITNLKAYLFQSVKYQIFNHIRNKKITKEDLTRLNLVDVSMNAIQKMEYVELEELIKSIIKHELPDRCQQIFILSRFEHKSNKEIAEELGITIQAVKNQISKGIQKIKLSLQSKEVALYILITYSSLFF</sequence>
<evidence type="ECO:0000313" key="8">
    <source>
        <dbReference type="Proteomes" id="UP000745859"/>
    </source>
</evidence>
<feature type="domain" description="RNA polymerase sigma factor 70 region 4 type 2" evidence="6">
    <location>
        <begin position="128"/>
        <end position="172"/>
    </location>
</feature>
<keyword evidence="4" id="KW-0804">Transcription</keyword>
<gene>
    <name evidence="7" type="ORF">FHR24_003012</name>
</gene>
<keyword evidence="8" id="KW-1185">Reference proteome</keyword>
<dbReference type="InterPro" id="IPR013325">
    <property type="entry name" value="RNA_pol_sigma_r2"/>
</dbReference>
<dbReference type="InterPro" id="IPR013249">
    <property type="entry name" value="RNA_pol_sigma70_r4_t2"/>
</dbReference>
<dbReference type="Pfam" id="PF04542">
    <property type="entry name" value="Sigma70_r2"/>
    <property type="match status" value="1"/>
</dbReference>
<dbReference type="InterPro" id="IPR036388">
    <property type="entry name" value="WH-like_DNA-bd_sf"/>
</dbReference>
<evidence type="ECO:0000313" key="7">
    <source>
        <dbReference type="EMBL" id="NIJ46524.1"/>
    </source>
</evidence>
<comment type="similarity">
    <text evidence="1">Belongs to the sigma-70 factor family. ECF subfamily.</text>
</comment>
<name>A0ABX0UDV2_9FLAO</name>
<dbReference type="Gene3D" id="1.10.1740.10">
    <property type="match status" value="1"/>
</dbReference>
<dbReference type="Pfam" id="PF08281">
    <property type="entry name" value="Sigma70_r4_2"/>
    <property type="match status" value="1"/>
</dbReference>
<evidence type="ECO:0000256" key="2">
    <source>
        <dbReference type="ARBA" id="ARBA00023015"/>
    </source>
</evidence>
<comment type="caution">
    <text evidence="7">The sequence shown here is derived from an EMBL/GenBank/DDBJ whole genome shotgun (WGS) entry which is preliminary data.</text>
</comment>
<dbReference type="SUPFAM" id="SSF88946">
    <property type="entry name" value="Sigma2 domain of RNA polymerase sigma factors"/>
    <property type="match status" value="1"/>
</dbReference>
<proteinExistence type="inferred from homology"/>
<evidence type="ECO:0000256" key="3">
    <source>
        <dbReference type="ARBA" id="ARBA00023082"/>
    </source>
</evidence>
<keyword evidence="3" id="KW-0731">Sigma factor</keyword>
<feature type="domain" description="RNA polymerase sigma-70 region 2" evidence="5">
    <location>
        <begin position="26"/>
        <end position="90"/>
    </location>
</feature>
<dbReference type="Proteomes" id="UP000745859">
    <property type="component" value="Unassembled WGS sequence"/>
</dbReference>
<dbReference type="InterPro" id="IPR013324">
    <property type="entry name" value="RNA_pol_sigma_r3/r4-like"/>
</dbReference>